<dbReference type="KEGG" id="vg:77953902"/>
<dbReference type="EMBL" id="OL455900">
    <property type="protein sequence ID" value="UJQ87157.1"/>
    <property type="molecule type" value="Genomic_DNA"/>
</dbReference>
<accession>A0AA49BPS0</accession>
<keyword evidence="2" id="KW-1185">Reference proteome</keyword>
<sequence>MELPDFNLYSIDELDELANAARDAFRNRQTITLAESRIDAILVEVKTAQGRADGDAWVQPLGAHGAYPMGAEVAHEGKKWRSILTANVWPPGISGWDEIVEPGQIADWRQPTGSHDVYNVGDRVRYEGKVWTSTIAANVWAPGVYGWQVDA</sequence>
<protein>
    <recommendedName>
        <fullName evidence="3">Chitin-binding type-3 domain-containing protein</fullName>
    </recommendedName>
</protein>
<name>A0AA49BPS0_9CAUD</name>
<organism evidence="1 2">
    <name type="scientific">Arthrobacter phage BaileyBlu</name>
    <dbReference type="NCBI Taxonomy" id="2910754"/>
    <lineage>
        <taxon>Viruses</taxon>
        <taxon>Duplodnaviria</taxon>
        <taxon>Heunggongvirae</taxon>
        <taxon>Uroviricota</taxon>
        <taxon>Caudoviricetes</taxon>
        <taxon>Casidaviridae</taxon>
        <taxon>Baileybluvirus</taxon>
        <taxon>Baileybluvirus baileyblu</taxon>
    </lineage>
</organism>
<evidence type="ECO:0000313" key="1">
    <source>
        <dbReference type="EMBL" id="UJQ87157.1"/>
    </source>
</evidence>
<evidence type="ECO:0008006" key="3">
    <source>
        <dbReference type="Google" id="ProtNLM"/>
    </source>
</evidence>
<evidence type="ECO:0000313" key="2">
    <source>
        <dbReference type="Proteomes" id="UP001200142"/>
    </source>
</evidence>
<proteinExistence type="predicted"/>
<dbReference type="Proteomes" id="UP001200142">
    <property type="component" value="Segment"/>
</dbReference>
<dbReference type="RefSeq" id="YP_010677523.1">
    <property type="nucleotide sequence ID" value="NC_071022.1"/>
</dbReference>
<reference evidence="1" key="1">
    <citation type="submission" date="2021-11" db="EMBL/GenBank/DDBJ databases">
        <authorList>
            <person name="Sydney V."/>
            <person name="Hansen K."/>
            <person name="Christner J."/>
            <person name="Deckinger K."/>
            <person name="Miller H."/>
            <person name="Baileys A."/>
            <person name="Berdar T."/>
            <person name="Fuhrer G."/>
            <person name="Everett M."/>
            <person name="Evans I."/>
            <person name="Harbison A."/>
            <person name="Jacks D."/>
            <person name="Philbrick A."/>
            <person name="Learn C."/>
            <person name="Swerdlow S.J."/>
            <person name="Klyczek K."/>
            <person name="Garlena R.A."/>
            <person name="Russell D.A."/>
            <person name="Jacobs-Sera D."/>
            <person name="Hatfull G.F."/>
        </authorList>
    </citation>
    <scope>NUCLEOTIDE SEQUENCE</scope>
</reference>
<dbReference type="GeneID" id="77953902"/>
<gene>
    <name evidence="1" type="primary">19</name>
    <name evidence="1" type="ORF">SEA_BAILEYBLU_19</name>
</gene>